<dbReference type="InterPro" id="IPR051202">
    <property type="entry name" value="Peptidase_C40"/>
</dbReference>
<dbReference type="Gene3D" id="3.90.1720.10">
    <property type="entry name" value="endopeptidase domain like (from Nostoc punctiforme)"/>
    <property type="match status" value="1"/>
</dbReference>
<accession>A0ABY6CYE7</accession>
<gene>
    <name evidence="8" type="ORF">N7E81_16420</name>
</gene>
<dbReference type="InterPro" id="IPR041382">
    <property type="entry name" value="SH3_16"/>
</dbReference>
<dbReference type="PROSITE" id="PS51935">
    <property type="entry name" value="NLPC_P60"/>
    <property type="match status" value="1"/>
</dbReference>
<dbReference type="InterPro" id="IPR038765">
    <property type="entry name" value="Papain-like_cys_pep_sf"/>
</dbReference>
<dbReference type="SUPFAM" id="SSF54001">
    <property type="entry name" value="Cysteine proteinases"/>
    <property type="match status" value="1"/>
</dbReference>
<dbReference type="PANTHER" id="PTHR47053:SF1">
    <property type="entry name" value="MUREIN DD-ENDOPEPTIDASE MEPH-RELATED"/>
    <property type="match status" value="1"/>
</dbReference>
<evidence type="ECO:0000256" key="1">
    <source>
        <dbReference type="ARBA" id="ARBA00007074"/>
    </source>
</evidence>
<dbReference type="PANTHER" id="PTHR47053">
    <property type="entry name" value="MUREIN DD-ENDOPEPTIDASE MEPH-RELATED"/>
    <property type="match status" value="1"/>
</dbReference>
<evidence type="ECO:0000256" key="3">
    <source>
        <dbReference type="ARBA" id="ARBA00022801"/>
    </source>
</evidence>
<evidence type="ECO:0000313" key="9">
    <source>
        <dbReference type="Proteomes" id="UP001062165"/>
    </source>
</evidence>
<dbReference type="InterPro" id="IPR003646">
    <property type="entry name" value="SH3-like_bac-type"/>
</dbReference>
<dbReference type="Pfam" id="PF18348">
    <property type="entry name" value="SH3_16"/>
    <property type="match status" value="1"/>
</dbReference>
<keyword evidence="5" id="KW-0732">Signal</keyword>
<comment type="similarity">
    <text evidence="1">Belongs to the peptidase C40 family.</text>
</comment>
<feature type="chain" id="PRO_5045700848" evidence="5">
    <location>
        <begin position="17"/>
        <end position="394"/>
    </location>
</feature>
<keyword evidence="9" id="KW-1185">Reference proteome</keyword>
<evidence type="ECO:0000259" key="6">
    <source>
        <dbReference type="PROSITE" id="PS51781"/>
    </source>
</evidence>
<keyword evidence="2" id="KW-0645">Protease</keyword>
<dbReference type="Proteomes" id="UP001062165">
    <property type="component" value="Chromosome"/>
</dbReference>
<dbReference type="EMBL" id="CP106735">
    <property type="protein sequence ID" value="UXX78940.1"/>
    <property type="molecule type" value="Genomic_DNA"/>
</dbReference>
<reference evidence="8" key="1">
    <citation type="submission" date="2022-10" db="EMBL/GenBank/DDBJ databases">
        <title>Comparative genomics and taxonomic characterization of three novel marine species of genus Reichenbachiella exhibiting antioxidant and polysaccharide degradation activities.</title>
        <authorList>
            <person name="Muhammad N."/>
            <person name="Lee Y.-J."/>
            <person name="Ko J."/>
            <person name="Kim S.-G."/>
        </authorList>
    </citation>
    <scope>NUCLEOTIDE SEQUENCE</scope>
    <source>
        <strain evidence="8">Wsw4-B4</strain>
    </source>
</reference>
<evidence type="ECO:0000313" key="8">
    <source>
        <dbReference type="EMBL" id="UXX78940.1"/>
    </source>
</evidence>
<protein>
    <submittedName>
        <fullName evidence="8">C40 family peptidase</fullName>
    </submittedName>
</protein>
<organism evidence="8 9">
    <name type="scientific">Reichenbachiella carrageenanivorans</name>
    <dbReference type="NCBI Taxonomy" id="2979869"/>
    <lineage>
        <taxon>Bacteria</taxon>
        <taxon>Pseudomonadati</taxon>
        <taxon>Bacteroidota</taxon>
        <taxon>Cytophagia</taxon>
        <taxon>Cytophagales</taxon>
        <taxon>Reichenbachiellaceae</taxon>
        <taxon>Reichenbachiella</taxon>
    </lineage>
</organism>
<dbReference type="Pfam" id="PF00877">
    <property type="entry name" value="NLPC_P60"/>
    <property type="match status" value="1"/>
</dbReference>
<evidence type="ECO:0000256" key="4">
    <source>
        <dbReference type="ARBA" id="ARBA00022807"/>
    </source>
</evidence>
<dbReference type="SUPFAM" id="SSF82057">
    <property type="entry name" value="Prokaryotic SH3-related domain"/>
    <property type="match status" value="1"/>
</dbReference>
<keyword evidence="4" id="KW-0788">Thiol protease</keyword>
<proteinExistence type="inferred from homology"/>
<feature type="domain" description="NlpC/P60" evidence="7">
    <location>
        <begin position="242"/>
        <end position="377"/>
    </location>
</feature>
<dbReference type="Gene3D" id="2.30.30.40">
    <property type="entry name" value="SH3 Domains"/>
    <property type="match status" value="2"/>
</dbReference>
<feature type="domain" description="SH3b" evidence="6">
    <location>
        <begin position="101"/>
        <end position="164"/>
    </location>
</feature>
<dbReference type="PROSITE" id="PS51257">
    <property type="entry name" value="PROKAR_LIPOPROTEIN"/>
    <property type="match status" value="1"/>
</dbReference>
<evidence type="ECO:0000259" key="7">
    <source>
        <dbReference type="PROSITE" id="PS51935"/>
    </source>
</evidence>
<dbReference type="PROSITE" id="PS51781">
    <property type="entry name" value="SH3B"/>
    <property type="match status" value="1"/>
</dbReference>
<dbReference type="InterPro" id="IPR000064">
    <property type="entry name" value="NLP_P60_dom"/>
</dbReference>
<keyword evidence="3" id="KW-0378">Hydrolase</keyword>
<evidence type="ECO:0000256" key="2">
    <source>
        <dbReference type="ARBA" id="ARBA00022670"/>
    </source>
</evidence>
<name>A0ABY6CYE7_9BACT</name>
<dbReference type="RefSeq" id="WP_263050684.1">
    <property type="nucleotide sequence ID" value="NZ_CP106735.1"/>
</dbReference>
<feature type="signal peptide" evidence="5">
    <location>
        <begin position="1"/>
        <end position="16"/>
    </location>
</feature>
<evidence type="ECO:0000256" key="5">
    <source>
        <dbReference type="SAM" id="SignalP"/>
    </source>
</evidence>
<sequence length="394" mass="44374">MIHRLLFVLIFLSAFACQQNQSSKILDQALVSRDSIKQQYAPDSRVALFDIQISQEGNRLLLAGQTDQYRALATFMNILGAQGIQLVNQVNTLPDESTLKHEYAIVTNSVANLRTQPKHSAELATQAILGTVLKVLKITEEWYYVQTPDDYIAWVDHGGVALKTNTELQEWQAANKVIVTTVATKAYFDSKQKTVLSDLVLGNVLMKEGQVDKLIRVRFPDGRFGYVSADEVKDYQNWLNELKPSGYLMEYYARQLMGTPYLWGGTSAKAMDCSGFTKTVYLMNGLVIPRDASQQVNAGIAVDLERTFEELKKGDLLFFGKPATDSSKQRITHVGLWLGAGEFIHASERVRISSIDPAALNYDEFNKNRYLGSRRYLNHLEGNIEQLKGRVELF</sequence>